<dbReference type="KEGG" id="bana:BARAN1_1284"/>
<protein>
    <submittedName>
        <fullName evidence="1">Uncharacterized protein</fullName>
    </submittedName>
</protein>
<reference evidence="2" key="1">
    <citation type="submission" date="2018-05" db="EMBL/GenBank/DDBJ databases">
        <authorList>
            <person name="Hao L."/>
        </authorList>
    </citation>
    <scope>NUCLEOTIDE SEQUENCE [LARGE SCALE GENOMIC DNA]</scope>
</reference>
<evidence type="ECO:0000313" key="1">
    <source>
        <dbReference type="EMBL" id="SQD93306.1"/>
    </source>
</evidence>
<accession>A0A2X3L128</accession>
<gene>
    <name evidence="1" type="ORF">BARAN1_1284</name>
</gene>
<evidence type="ECO:0000313" key="2">
    <source>
        <dbReference type="Proteomes" id="UP000249818"/>
    </source>
</evidence>
<organism evidence="1 2">
    <name type="scientific">Candidatus Bipolaricaulis anaerobius</name>
    <dbReference type="NCBI Taxonomy" id="2026885"/>
    <lineage>
        <taxon>Bacteria</taxon>
        <taxon>Candidatus Bipolaricaulota</taxon>
        <taxon>Candidatus Bipolaricaulia</taxon>
        <taxon>Candidatus Bipolaricaulales</taxon>
        <taxon>Candidatus Bipolaricaulaceae</taxon>
        <taxon>Candidatus Bipolaricaulis</taxon>
    </lineage>
</organism>
<proteinExistence type="predicted"/>
<keyword evidence="2" id="KW-1185">Reference proteome</keyword>
<dbReference type="Proteomes" id="UP000249818">
    <property type="component" value="Chromosome BARAN1"/>
</dbReference>
<sequence length="57" mass="6486">MRGDRGLARVLTTEELAREGDHVPLASWRWTVNRWRIEVDKRGRARCSPSGSGWGGH</sequence>
<name>A0A2X3L128_9BACT</name>
<dbReference type="EMBL" id="LS483254">
    <property type="protein sequence ID" value="SQD93306.1"/>
    <property type="molecule type" value="Genomic_DNA"/>
</dbReference>
<dbReference type="AlphaFoldDB" id="A0A2X3L128"/>